<keyword evidence="8" id="KW-0966">Cell projection</keyword>
<proteinExistence type="predicted"/>
<keyword evidence="8" id="KW-0282">Flagellum</keyword>
<reference evidence="8 9" key="1">
    <citation type="submission" date="2016-04" db="EMBL/GenBank/DDBJ databases">
        <authorList>
            <person name="Evans L.H."/>
            <person name="Alamgir A."/>
            <person name="Owens N."/>
            <person name="Weber N.D."/>
            <person name="Virtaneva K."/>
            <person name="Barbian K."/>
            <person name="Babar A."/>
            <person name="Rosenke K."/>
        </authorList>
    </citation>
    <scope>NUCLEOTIDE SEQUENCE [LARGE SCALE GENOMIC DNA]</scope>
    <source>
        <strain evidence="9">S5(T) (JCM 30642 \VKM B-2941)</strain>
    </source>
</reference>
<dbReference type="EMBL" id="LT671858">
    <property type="protein sequence ID" value="SIM52741.1"/>
    <property type="molecule type" value="Genomic_DNA"/>
</dbReference>
<evidence type="ECO:0000256" key="3">
    <source>
        <dbReference type="ARBA" id="ARBA00022692"/>
    </source>
</evidence>
<evidence type="ECO:0000259" key="7">
    <source>
        <dbReference type="Pfam" id="PF00482"/>
    </source>
</evidence>
<dbReference type="InterPro" id="IPR056569">
    <property type="entry name" value="ArlJ-like"/>
</dbReference>
<evidence type="ECO:0000256" key="1">
    <source>
        <dbReference type="ARBA" id="ARBA00004651"/>
    </source>
</evidence>
<keyword evidence="4 6" id="KW-1133">Transmembrane helix</keyword>
<feature type="domain" description="Type II secretion system protein GspF" evidence="7">
    <location>
        <begin position="151"/>
        <end position="276"/>
    </location>
</feature>
<feature type="transmembrane region" description="Helical" evidence="6">
    <location>
        <begin position="295"/>
        <end position="318"/>
    </location>
</feature>
<sequence>MHKSQDIQIKKENKSNGFLSNLNKKLNPKPVKVVIPAPTIFDVFAVRVFGHLVEKYVQTEKMDESLRKAKMPIDAIEYYSRGIMIAVIFMVVSFIAVNIFSLKFPSYTYLSFAFWFLAVIVYFAVMAGYPNSIAGTRRKKIDAVLPLAMGYIATMASADMPVENIMYELSNSTEYGELAREAKSIAVSTRLFGEDIINAVKDGAANSPSQRLSEFFQGIITTLTSGGDLKSYFKDKAVQYQTELSTLIKRNTESLSVLAESYIIVGIMFPLILMVIIGTVTSVIPGEGSLTDTVLYLIVFLIIPIIAVMFALILSSTIGEVDV</sequence>
<protein>
    <submittedName>
        <fullName evidence="8">Flagellar assembly protein J1</fullName>
    </submittedName>
</protein>
<organism evidence="8 9">
    <name type="scientific">Cuniculiplasma divulgatum</name>
    <dbReference type="NCBI Taxonomy" id="1673428"/>
    <lineage>
        <taxon>Archaea</taxon>
        <taxon>Methanobacteriati</taxon>
        <taxon>Thermoplasmatota</taxon>
        <taxon>Thermoplasmata</taxon>
        <taxon>Thermoplasmatales</taxon>
        <taxon>Cuniculiplasmataceae</taxon>
        <taxon>Cuniculiplasma</taxon>
    </lineage>
</organism>
<keyword evidence="5 6" id="KW-0472">Membrane</keyword>
<dbReference type="Proteomes" id="UP000195607">
    <property type="component" value="Chromosome I"/>
</dbReference>
<accession>A0A1N5TWB4</accession>
<dbReference type="AlphaFoldDB" id="A0A1N5TWB4"/>
<evidence type="ECO:0000256" key="2">
    <source>
        <dbReference type="ARBA" id="ARBA00022475"/>
    </source>
</evidence>
<name>A0A1N5TWB4_9ARCH</name>
<dbReference type="GO" id="GO:0005886">
    <property type="term" value="C:plasma membrane"/>
    <property type="evidence" value="ECO:0007669"/>
    <property type="project" value="UniProtKB-SubCell"/>
</dbReference>
<dbReference type="Pfam" id="PF00482">
    <property type="entry name" value="T2SSF"/>
    <property type="match status" value="1"/>
</dbReference>
<keyword evidence="8" id="KW-0969">Cilium</keyword>
<dbReference type="PANTHER" id="PTHR35402:SF1">
    <property type="entry name" value="TYPE II SECRETION SYSTEM PROTEIN GSPF DOMAIN-CONTAINING PROTEIN"/>
    <property type="match status" value="1"/>
</dbReference>
<evidence type="ECO:0000256" key="5">
    <source>
        <dbReference type="ARBA" id="ARBA00023136"/>
    </source>
</evidence>
<feature type="transmembrane region" description="Helical" evidence="6">
    <location>
        <begin position="262"/>
        <end position="283"/>
    </location>
</feature>
<evidence type="ECO:0000256" key="4">
    <source>
        <dbReference type="ARBA" id="ARBA00022989"/>
    </source>
</evidence>
<comment type="subcellular location">
    <subcellularLocation>
        <location evidence="1">Cell membrane</location>
        <topology evidence="1">Multi-pass membrane protein</topology>
    </subcellularLocation>
</comment>
<evidence type="ECO:0000256" key="6">
    <source>
        <dbReference type="SAM" id="Phobius"/>
    </source>
</evidence>
<feature type="transmembrane region" description="Helical" evidence="6">
    <location>
        <begin position="107"/>
        <end position="129"/>
    </location>
</feature>
<dbReference type="InterPro" id="IPR018076">
    <property type="entry name" value="T2SS_GspF_dom"/>
</dbReference>
<evidence type="ECO:0000313" key="9">
    <source>
        <dbReference type="Proteomes" id="UP000195607"/>
    </source>
</evidence>
<feature type="transmembrane region" description="Helical" evidence="6">
    <location>
        <begin position="78"/>
        <end position="101"/>
    </location>
</feature>
<keyword evidence="3 6" id="KW-0812">Transmembrane</keyword>
<dbReference type="RefSeq" id="WP_148689629.1">
    <property type="nucleotide sequence ID" value="NZ_LT671858.1"/>
</dbReference>
<evidence type="ECO:0000313" key="8">
    <source>
        <dbReference type="EMBL" id="SIM52741.1"/>
    </source>
</evidence>
<gene>
    <name evidence="8" type="ORF">CSP5_0714</name>
</gene>
<keyword evidence="2" id="KW-1003">Cell membrane</keyword>
<dbReference type="GeneID" id="41587992"/>
<dbReference type="PANTHER" id="PTHR35402">
    <property type="entry name" value="INTEGRAL MEMBRANE PROTEIN-RELATED"/>
    <property type="match status" value="1"/>
</dbReference>